<name>X1MR85_9ZZZZ</name>
<accession>X1MR85</accession>
<dbReference type="AlphaFoldDB" id="X1MR85"/>
<evidence type="ECO:0000313" key="1">
    <source>
        <dbReference type="EMBL" id="GAI17205.1"/>
    </source>
</evidence>
<reference evidence="1" key="1">
    <citation type="journal article" date="2014" name="Front. Microbiol.">
        <title>High frequency of phylogenetically diverse reductive dehalogenase-homologous genes in deep subseafloor sedimentary metagenomes.</title>
        <authorList>
            <person name="Kawai M."/>
            <person name="Futagami T."/>
            <person name="Toyoda A."/>
            <person name="Takaki Y."/>
            <person name="Nishi S."/>
            <person name="Hori S."/>
            <person name="Arai W."/>
            <person name="Tsubouchi T."/>
            <person name="Morono Y."/>
            <person name="Uchiyama I."/>
            <person name="Ito T."/>
            <person name="Fujiyama A."/>
            <person name="Inagaki F."/>
            <person name="Takami H."/>
        </authorList>
    </citation>
    <scope>NUCLEOTIDE SEQUENCE</scope>
    <source>
        <strain evidence="1">Expedition CK06-06</strain>
    </source>
</reference>
<sequence>NPNNSYDEGFIYSHVGSAVVSDVFSGTGRKHKDVVAKIKKTLDFFIFK</sequence>
<dbReference type="EMBL" id="BARV01004311">
    <property type="protein sequence ID" value="GAI17205.1"/>
    <property type="molecule type" value="Genomic_DNA"/>
</dbReference>
<organism evidence="1">
    <name type="scientific">marine sediment metagenome</name>
    <dbReference type="NCBI Taxonomy" id="412755"/>
    <lineage>
        <taxon>unclassified sequences</taxon>
        <taxon>metagenomes</taxon>
        <taxon>ecological metagenomes</taxon>
    </lineage>
</organism>
<protein>
    <submittedName>
        <fullName evidence="1">Uncharacterized protein</fullName>
    </submittedName>
</protein>
<feature type="non-terminal residue" evidence="1">
    <location>
        <position position="1"/>
    </location>
</feature>
<comment type="caution">
    <text evidence="1">The sequence shown here is derived from an EMBL/GenBank/DDBJ whole genome shotgun (WGS) entry which is preliminary data.</text>
</comment>
<proteinExistence type="predicted"/>
<gene>
    <name evidence="1" type="ORF">S06H3_09669</name>
</gene>